<feature type="domain" description="Lon proteolytic" evidence="4">
    <location>
        <begin position="244"/>
        <end position="360"/>
    </location>
</feature>
<dbReference type="PROSITE" id="PS50106">
    <property type="entry name" value="PDZ"/>
    <property type="match status" value="1"/>
</dbReference>
<keyword evidence="2" id="KW-0472">Membrane</keyword>
<reference evidence="6" key="1">
    <citation type="journal article" date="2019" name="Int. J. Syst. Evol. Microbiol.">
        <title>The Global Catalogue of Microorganisms (GCM) 10K type strain sequencing project: providing services to taxonomists for standard genome sequencing and annotation.</title>
        <authorList>
            <consortium name="The Broad Institute Genomics Platform"/>
            <consortium name="The Broad Institute Genome Sequencing Center for Infectious Disease"/>
            <person name="Wu L."/>
            <person name="Ma J."/>
        </authorList>
    </citation>
    <scope>NUCLEOTIDE SEQUENCE [LARGE SCALE GENOMIC DNA]</scope>
    <source>
        <strain evidence="6">KCTC 3950</strain>
    </source>
</reference>
<comment type="catalytic activity">
    <reaction evidence="1">
        <text>Hydrolysis of proteins in presence of ATP.</text>
        <dbReference type="EC" id="3.4.21.53"/>
    </reaction>
</comment>
<feature type="active site" evidence="1">
    <location>
        <position position="296"/>
    </location>
</feature>
<protein>
    <recommendedName>
        <fullName evidence="1">endopeptidase La</fullName>
        <ecNumber evidence="1">3.4.21.53</ecNumber>
    </recommendedName>
</protein>
<dbReference type="GO" id="GO:0008233">
    <property type="term" value="F:peptidase activity"/>
    <property type="evidence" value="ECO:0007669"/>
    <property type="project" value="UniProtKB-KW"/>
</dbReference>
<comment type="similarity">
    <text evidence="1">Belongs to the peptidase S16 family.</text>
</comment>
<dbReference type="InterPro" id="IPR036034">
    <property type="entry name" value="PDZ_sf"/>
</dbReference>
<dbReference type="Gene3D" id="3.30.230.10">
    <property type="match status" value="1"/>
</dbReference>
<dbReference type="Pfam" id="PF13180">
    <property type="entry name" value="PDZ_2"/>
    <property type="match status" value="1"/>
</dbReference>
<dbReference type="SUPFAM" id="SSF50156">
    <property type="entry name" value="PDZ domain-like"/>
    <property type="match status" value="1"/>
</dbReference>
<dbReference type="InterPro" id="IPR001478">
    <property type="entry name" value="PDZ"/>
</dbReference>
<dbReference type="InterPro" id="IPR020568">
    <property type="entry name" value="Ribosomal_Su5_D2-typ_SF"/>
</dbReference>
<dbReference type="EMBL" id="JBHUME010000007">
    <property type="protein sequence ID" value="MFD2612957.1"/>
    <property type="molecule type" value="Genomic_DNA"/>
</dbReference>
<feature type="domain" description="PDZ" evidence="3">
    <location>
        <begin position="107"/>
        <end position="193"/>
    </location>
</feature>
<proteinExistence type="inferred from homology"/>
<evidence type="ECO:0000256" key="1">
    <source>
        <dbReference type="PROSITE-ProRule" id="PRU01122"/>
    </source>
</evidence>
<sequence>MPVRGGKRKFGFLPAFVLVLLICYVLIYLPTPYVVYQPGSAEVIRPMIHVNEGDPEEKGTFMLTTVSLTYSNTLQYLYALVNPYQDIAKRSELLQKGESREEYSERQAYVMQTSQSNAVQAAYKKAGIPFKMVTKSVIVLETNEGMPAEKVLLPGDRLLSVDGKDVKNLEELLRLIRLKKVGETVKIGYERGKEKKEASIVLAALPVQPGEKKPAKPQPGIGIIPAELQTVMPSSGGKTVEIKAGEIGGPSAGFMFSLAILNQLTPGDLTKGYRIAGTGTITPEGEIGVIGGIKHKIVAADKEGAEIFFAPKDWYPPKGQRYQPVLNTTEAKERAKMIGTKMKIVSVGTLDEALQYLAKLPPKD</sequence>
<accession>A0ABW5PG59</accession>
<dbReference type="RefSeq" id="WP_377602828.1">
    <property type="nucleotide sequence ID" value="NZ_JBHUME010000007.1"/>
</dbReference>
<keyword evidence="6" id="KW-1185">Reference proteome</keyword>
<evidence type="ECO:0000256" key="2">
    <source>
        <dbReference type="SAM" id="Phobius"/>
    </source>
</evidence>
<organism evidence="5 6">
    <name type="scientific">Paenibacillus gansuensis</name>
    <dbReference type="NCBI Taxonomy" id="306542"/>
    <lineage>
        <taxon>Bacteria</taxon>
        <taxon>Bacillati</taxon>
        <taxon>Bacillota</taxon>
        <taxon>Bacilli</taxon>
        <taxon>Bacillales</taxon>
        <taxon>Paenibacillaceae</taxon>
        <taxon>Paenibacillus</taxon>
    </lineage>
</organism>
<keyword evidence="1" id="KW-0720">Serine protease</keyword>
<evidence type="ECO:0000259" key="3">
    <source>
        <dbReference type="PROSITE" id="PS50106"/>
    </source>
</evidence>
<feature type="active site" evidence="1">
    <location>
        <position position="251"/>
    </location>
</feature>
<dbReference type="PROSITE" id="PS51786">
    <property type="entry name" value="LON_PROTEOLYTIC"/>
    <property type="match status" value="1"/>
</dbReference>
<evidence type="ECO:0000259" key="4">
    <source>
        <dbReference type="PROSITE" id="PS51786"/>
    </source>
</evidence>
<dbReference type="InterPro" id="IPR027065">
    <property type="entry name" value="Lon_Prtase"/>
</dbReference>
<gene>
    <name evidence="5" type="ORF">ACFSUF_11040</name>
</gene>
<name>A0ABW5PG59_9BACL</name>
<dbReference type="PANTHER" id="PTHR10046">
    <property type="entry name" value="ATP DEPENDENT LON PROTEASE FAMILY MEMBER"/>
    <property type="match status" value="1"/>
</dbReference>
<evidence type="ECO:0000313" key="5">
    <source>
        <dbReference type="EMBL" id="MFD2612957.1"/>
    </source>
</evidence>
<keyword evidence="1 5" id="KW-0645">Protease</keyword>
<dbReference type="NCBIfam" id="NF041438">
    <property type="entry name" value="SepM_fam_S16"/>
    <property type="match status" value="1"/>
</dbReference>
<dbReference type="SMART" id="SM00228">
    <property type="entry name" value="PDZ"/>
    <property type="match status" value="1"/>
</dbReference>
<dbReference type="EC" id="3.4.21.53" evidence="1"/>
<dbReference type="Pfam" id="PF05362">
    <property type="entry name" value="Lon_C"/>
    <property type="match status" value="1"/>
</dbReference>
<evidence type="ECO:0000313" key="6">
    <source>
        <dbReference type="Proteomes" id="UP001597541"/>
    </source>
</evidence>
<dbReference type="InterPro" id="IPR008269">
    <property type="entry name" value="Lon_proteolytic"/>
</dbReference>
<dbReference type="Proteomes" id="UP001597541">
    <property type="component" value="Unassembled WGS sequence"/>
</dbReference>
<comment type="caution">
    <text evidence="5">The sequence shown here is derived from an EMBL/GenBank/DDBJ whole genome shotgun (WGS) entry which is preliminary data.</text>
</comment>
<dbReference type="InterPro" id="IPR014721">
    <property type="entry name" value="Ribsml_uS5_D2-typ_fold_subgr"/>
</dbReference>
<feature type="transmembrane region" description="Helical" evidence="2">
    <location>
        <begin position="12"/>
        <end position="29"/>
    </location>
</feature>
<keyword evidence="2" id="KW-1133">Transmembrane helix</keyword>
<keyword evidence="1 5" id="KW-0378">Hydrolase</keyword>
<dbReference type="GO" id="GO:0006508">
    <property type="term" value="P:proteolysis"/>
    <property type="evidence" value="ECO:0007669"/>
    <property type="project" value="UniProtKB-KW"/>
</dbReference>
<dbReference type="SUPFAM" id="SSF54211">
    <property type="entry name" value="Ribosomal protein S5 domain 2-like"/>
    <property type="match status" value="1"/>
</dbReference>
<keyword evidence="2" id="KW-0812">Transmembrane</keyword>
<dbReference type="Gene3D" id="2.30.42.10">
    <property type="match status" value="1"/>
</dbReference>